<dbReference type="GO" id="GO:0016020">
    <property type="term" value="C:membrane"/>
    <property type="evidence" value="ECO:0007669"/>
    <property type="project" value="UniProtKB-SubCell"/>
</dbReference>
<dbReference type="PROSITE" id="PS50850">
    <property type="entry name" value="MFS"/>
    <property type="match status" value="1"/>
</dbReference>
<feature type="transmembrane region" description="Helical" evidence="7">
    <location>
        <begin position="352"/>
        <end position="372"/>
    </location>
</feature>
<dbReference type="AlphaFoldDB" id="A0A177CMX8"/>
<dbReference type="InterPro" id="IPR036259">
    <property type="entry name" value="MFS_trans_sf"/>
</dbReference>
<dbReference type="Gene3D" id="1.20.1250.20">
    <property type="entry name" value="MFS general substrate transporter like domains"/>
    <property type="match status" value="2"/>
</dbReference>
<evidence type="ECO:0000256" key="2">
    <source>
        <dbReference type="ARBA" id="ARBA00022448"/>
    </source>
</evidence>
<evidence type="ECO:0000313" key="10">
    <source>
        <dbReference type="Proteomes" id="UP000077069"/>
    </source>
</evidence>
<evidence type="ECO:0000259" key="8">
    <source>
        <dbReference type="PROSITE" id="PS50850"/>
    </source>
</evidence>
<dbReference type="PANTHER" id="PTHR43791:SF21">
    <property type="entry name" value="MAJOR FACILITATOR SUPERFAMILY (MFS) PROFILE DOMAIN-CONTAINING PROTEIN"/>
    <property type="match status" value="1"/>
</dbReference>
<accession>A0A177CMX8</accession>
<dbReference type="RefSeq" id="XP_018039218.1">
    <property type="nucleotide sequence ID" value="XM_018184019.1"/>
</dbReference>
<dbReference type="GO" id="GO:0022857">
    <property type="term" value="F:transmembrane transporter activity"/>
    <property type="evidence" value="ECO:0007669"/>
    <property type="project" value="InterPro"/>
</dbReference>
<feature type="transmembrane region" description="Helical" evidence="7">
    <location>
        <begin position="209"/>
        <end position="229"/>
    </location>
</feature>
<gene>
    <name evidence="9" type="ORF">CC84DRAFT_1240486</name>
</gene>
<feature type="transmembrane region" description="Helical" evidence="7">
    <location>
        <begin position="324"/>
        <end position="343"/>
    </location>
</feature>
<protein>
    <submittedName>
        <fullName evidence="9">MFS general substrate transporter</fullName>
    </submittedName>
</protein>
<feature type="transmembrane region" description="Helical" evidence="7">
    <location>
        <begin position="175"/>
        <end position="197"/>
    </location>
</feature>
<feature type="domain" description="Major facilitator superfamily (MFS) profile" evidence="8">
    <location>
        <begin position="48"/>
        <end position="470"/>
    </location>
</feature>
<reference evidence="9 10" key="1">
    <citation type="submission" date="2016-05" db="EMBL/GenBank/DDBJ databases">
        <title>Comparative analysis of secretome profiles of manganese(II)-oxidizing ascomycete fungi.</title>
        <authorList>
            <consortium name="DOE Joint Genome Institute"/>
            <person name="Zeiner C.A."/>
            <person name="Purvine S.O."/>
            <person name="Zink E.M."/>
            <person name="Wu S."/>
            <person name="Pasa-Tolic L."/>
            <person name="Chaput D.L."/>
            <person name="Haridas S."/>
            <person name="Grigoriev I.V."/>
            <person name="Santelli C.M."/>
            <person name="Hansel C.M."/>
        </authorList>
    </citation>
    <scope>NUCLEOTIDE SEQUENCE [LARGE SCALE GENOMIC DNA]</scope>
    <source>
        <strain evidence="9 10">AP3s5-JAC2a</strain>
    </source>
</reference>
<evidence type="ECO:0000256" key="6">
    <source>
        <dbReference type="SAM" id="MobiDB-lite"/>
    </source>
</evidence>
<dbReference type="SUPFAM" id="SSF103473">
    <property type="entry name" value="MFS general substrate transporter"/>
    <property type="match status" value="1"/>
</dbReference>
<dbReference type="InParanoid" id="A0A177CMX8"/>
<feature type="transmembrane region" description="Helical" evidence="7">
    <location>
        <begin position="442"/>
        <end position="463"/>
    </location>
</feature>
<evidence type="ECO:0000256" key="3">
    <source>
        <dbReference type="ARBA" id="ARBA00022692"/>
    </source>
</evidence>
<dbReference type="Pfam" id="PF07690">
    <property type="entry name" value="MFS_1"/>
    <property type="match status" value="1"/>
</dbReference>
<keyword evidence="10" id="KW-1185">Reference proteome</keyword>
<keyword evidence="3 7" id="KW-0812">Transmembrane</keyword>
<dbReference type="OrthoDB" id="2985014at2759"/>
<sequence length="503" mass="55463">METKFGDLEQHEVSRPSAATSQRPGYTASTPGEARLDRSINLKLDFIVCLLLGVGFMFQGIDKGNIGNAATAHTFFKDAHILETDVANSVSLFSATYVPAIGISVVLGRIVGPRWWIPIMLLSWGAVTTAQCALSSRAMLYSLRLLLGMCEAGYVATTYYYVGTLYPAYMSGFRMGLISTSFTFSGAFSAIIAYGIFHMKSKSWADWQLLFLIEGAITLGIGAACLAGLPTKLSTAWFLTKDERLHAVRRMALDTAAVDSVLNANSEEMDHKVSWANFKVAFKDWRKMLIVLWTMCATVPSYGFAIFLPLMVRGMGYSSIRANLMAAPPFIVGAVALITWVWLSDHFHERSLIAAAAMFASCIGYIGLIASHSNKVRYGFLFIVMIGSGTIPPIAAAWLTDNTPDKATRSVMMGIFGWNNVAGVIAGQIYGSQYGPSYRVSASATLGIVLLGCFGFIGSRILYMRENKKRKAEIANWNEERFEEEKTNFERRGHEKEYFMFGY</sequence>
<feature type="transmembrane region" description="Helical" evidence="7">
    <location>
        <begin position="142"/>
        <end position="163"/>
    </location>
</feature>
<keyword evidence="2" id="KW-0813">Transport</keyword>
<name>A0A177CMX8_9PLEO</name>
<dbReference type="EMBL" id="KV441550">
    <property type="protein sequence ID" value="OAG08853.1"/>
    <property type="molecule type" value="Genomic_DNA"/>
</dbReference>
<evidence type="ECO:0000256" key="7">
    <source>
        <dbReference type="SAM" id="Phobius"/>
    </source>
</evidence>
<dbReference type="PANTHER" id="PTHR43791">
    <property type="entry name" value="PERMEASE-RELATED"/>
    <property type="match status" value="1"/>
</dbReference>
<feature type="compositionally biased region" description="Basic and acidic residues" evidence="6">
    <location>
        <begin position="1"/>
        <end position="14"/>
    </location>
</feature>
<dbReference type="InterPro" id="IPR011701">
    <property type="entry name" value="MFS"/>
</dbReference>
<evidence type="ECO:0000313" key="9">
    <source>
        <dbReference type="EMBL" id="OAG08853.1"/>
    </source>
</evidence>
<evidence type="ECO:0000256" key="4">
    <source>
        <dbReference type="ARBA" id="ARBA00022989"/>
    </source>
</evidence>
<organism evidence="9 10">
    <name type="scientific">Paraphaeosphaeria sporulosa</name>
    <dbReference type="NCBI Taxonomy" id="1460663"/>
    <lineage>
        <taxon>Eukaryota</taxon>
        <taxon>Fungi</taxon>
        <taxon>Dikarya</taxon>
        <taxon>Ascomycota</taxon>
        <taxon>Pezizomycotina</taxon>
        <taxon>Dothideomycetes</taxon>
        <taxon>Pleosporomycetidae</taxon>
        <taxon>Pleosporales</taxon>
        <taxon>Massarineae</taxon>
        <taxon>Didymosphaeriaceae</taxon>
        <taxon>Paraphaeosphaeria</taxon>
    </lineage>
</organism>
<evidence type="ECO:0000256" key="5">
    <source>
        <dbReference type="ARBA" id="ARBA00023136"/>
    </source>
</evidence>
<feature type="transmembrane region" description="Helical" evidence="7">
    <location>
        <begin position="90"/>
        <end position="108"/>
    </location>
</feature>
<feature type="transmembrane region" description="Helical" evidence="7">
    <location>
        <begin position="289"/>
        <end position="312"/>
    </location>
</feature>
<dbReference type="Proteomes" id="UP000077069">
    <property type="component" value="Unassembled WGS sequence"/>
</dbReference>
<comment type="subcellular location">
    <subcellularLocation>
        <location evidence="1">Membrane</location>
        <topology evidence="1">Multi-pass membrane protein</topology>
    </subcellularLocation>
</comment>
<feature type="compositionally biased region" description="Polar residues" evidence="6">
    <location>
        <begin position="17"/>
        <end position="30"/>
    </location>
</feature>
<feature type="transmembrane region" description="Helical" evidence="7">
    <location>
        <begin position="378"/>
        <end position="399"/>
    </location>
</feature>
<proteinExistence type="predicted"/>
<feature type="region of interest" description="Disordered" evidence="6">
    <location>
        <begin position="1"/>
        <end position="30"/>
    </location>
</feature>
<keyword evidence="4 7" id="KW-1133">Transmembrane helix</keyword>
<dbReference type="InterPro" id="IPR020846">
    <property type="entry name" value="MFS_dom"/>
</dbReference>
<dbReference type="GeneID" id="28767505"/>
<evidence type="ECO:0000256" key="1">
    <source>
        <dbReference type="ARBA" id="ARBA00004141"/>
    </source>
</evidence>
<keyword evidence="5 7" id="KW-0472">Membrane</keyword>
<feature type="transmembrane region" description="Helical" evidence="7">
    <location>
        <begin position="44"/>
        <end position="61"/>
    </location>
</feature>